<gene>
    <name evidence="2" type="ORF">KFL_000460045</name>
</gene>
<evidence type="ECO:0000256" key="1">
    <source>
        <dbReference type="SAM" id="MobiDB-lite"/>
    </source>
</evidence>
<keyword evidence="3" id="KW-1185">Reference proteome</keyword>
<sequence length="213" mass="23905">MAKKISVVKLRRELLQKFKGWSVVAKGELDRRGDDFDSDLSGHDPYMEFLEEKDERCMGATVLRPPGNLEENFKKLGDGERKQLTVEAGMAKIRYREALVGEYKEVLEIDELPFEFQLSGRAAKDLRSDFLKHAASASQDSPQDNKRMWGTLCPSELEAAKKLKAVLDELWSMSPVTLKRCSQHGTTPLSAPGFGTSSWKPSPTVRGERKATS</sequence>
<name>A0A1Y1HPU4_KLENI</name>
<proteinExistence type="predicted"/>
<evidence type="ECO:0000313" key="2">
    <source>
        <dbReference type="EMBL" id="GAQ80093.1"/>
    </source>
</evidence>
<reference evidence="2 3" key="1">
    <citation type="journal article" date="2014" name="Nat. Commun.">
        <title>Klebsormidium flaccidum genome reveals primary factors for plant terrestrial adaptation.</title>
        <authorList>
            <person name="Hori K."/>
            <person name="Maruyama F."/>
            <person name="Fujisawa T."/>
            <person name="Togashi T."/>
            <person name="Yamamoto N."/>
            <person name="Seo M."/>
            <person name="Sato S."/>
            <person name="Yamada T."/>
            <person name="Mori H."/>
            <person name="Tajima N."/>
            <person name="Moriyama T."/>
            <person name="Ikeuchi M."/>
            <person name="Watanabe M."/>
            <person name="Wada H."/>
            <person name="Kobayashi K."/>
            <person name="Saito M."/>
            <person name="Masuda T."/>
            <person name="Sasaki-Sekimoto Y."/>
            <person name="Mashiguchi K."/>
            <person name="Awai K."/>
            <person name="Shimojima M."/>
            <person name="Masuda S."/>
            <person name="Iwai M."/>
            <person name="Nobusawa T."/>
            <person name="Narise T."/>
            <person name="Kondo S."/>
            <person name="Saito H."/>
            <person name="Sato R."/>
            <person name="Murakawa M."/>
            <person name="Ihara Y."/>
            <person name="Oshima-Yamada Y."/>
            <person name="Ohtaka K."/>
            <person name="Satoh M."/>
            <person name="Sonobe K."/>
            <person name="Ishii M."/>
            <person name="Ohtani R."/>
            <person name="Kanamori-Sato M."/>
            <person name="Honoki R."/>
            <person name="Miyazaki D."/>
            <person name="Mochizuki H."/>
            <person name="Umetsu J."/>
            <person name="Higashi K."/>
            <person name="Shibata D."/>
            <person name="Kamiya Y."/>
            <person name="Sato N."/>
            <person name="Nakamura Y."/>
            <person name="Tabata S."/>
            <person name="Ida S."/>
            <person name="Kurokawa K."/>
            <person name="Ohta H."/>
        </authorList>
    </citation>
    <scope>NUCLEOTIDE SEQUENCE [LARGE SCALE GENOMIC DNA]</scope>
    <source>
        <strain evidence="2 3">NIES-2285</strain>
    </source>
</reference>
<dbReference type="Proteomes" id="UP000054558">
    <property type="component" value="Unassembled WGS sequence"/>
</dbReference>
<dbReference type="EMBL" id="DF236995">
    <property type="protein sequence ID" value="GAQ80093.1"/>
    <property type="molecule type" value="Genomic_DNA"/>
</dbReference>
<evidence type="ECO:0000313" key="3">
    <source>
        <dbReference type="Proteomes" id="UP000054558"/>
    </source>
</evidence>
<feature type="compositionally biased region" description="Polar residues" evidence="1">
    <location>
        <begin position="183"/>
        <end position="201"/>
    </location>
</feature>
<organism evidence="2 3">
    <name type="scientific">Klebsormidium nitens</name>
    <name type="common">Green alga</name>
    <name type="synonym">Ulothrix nitens</name>
    <dbReference type="NCBI Taxonomy" id="105231"/>
    <lineage>
        <taxon>Eukaryota</taxon>
        <taxon>Viridiplantae</taxon>
        <taxon>Streptophyta</taxon>
        <taxon>Klebsormidiophyceae</taxon>
        <taxon>Klebsormidiales</taxon>
        <taxon>Klebsormidiaceae</taxon>
        <taxon>Klebsormidium</taxon>
    </lineage>
</organism>
<protein>
    <submittedName>
        <fullName evidence="2">Uncharacterized protein</fullName>
    </submittedName>
</protein>
<dbReference type="AlphaFoldDB" id="A0A1Y1HPU4"/>
<accession>A0A1Y1HPU4</accession>
<feature type="region of interest" description="Disordered" evidence="1">
    <location>
        <begin position="181"/>
        <end position="213"/>
    </location>
</feature>